<dbReference type="RefSeq" id="XP_045568740.1">
    <property type="nucleotide sequence ID" value="XM_045712784.1"/>
</dbReference>
<evidence type="ECO:0000313" key="1">
    <source>
        <dbReference type="Proteomes" id="UP001652741"/>
    </source>
</evidence>
<dbReference type="GeneID" id="123733378"/>
<protein>
    <submittedName>
        <fullName evidence="2">Calphotin-like</fullName>
    </submittedName>
</protein>
<dbReference type="Proteomes" id="UP001652741">
    <property type="component" value="Unplaced"/>
</dbReference>
<evidence type="ECO:0000313" key="2">
    <source>
        <dbReference type="RefSeq" id="XP_045568740.1"/>
    </source>
</evidence>
<reference evidence="2" key="1">
    <citation type="submission" date="2025-08" db="UniProtKB">
        <authorList>
            <consortium name="RefSeq"/>
        </authorList>
    </citation>
    <scope>IDENTIFICATION</scope>
</reference>
<name>A0ABM3ECF7_SALSA</name>
<sequence length="313" mass="31746">MVLSVTISTGRVSATQVLKDLSVRRGSVPRACTDSSVTSTAPVMPPTLSAVTPCQVSAPVQQDGRGSTATRPVHLVTTATDAGCHAAVPTGLTVTESLGPASVPLVTWVMTALLCVLRGSTVLVAPLPAPVITTLPAPPSMDPVAAEKAGREWSALLCAPVVAGVWAVIRAVGVPTAQPVTPWMVSVPAPQAGEGSTASYPVLMECTVWSVVGVVTVVMVMAVTTSPDSVAASLDGQVSGVTVCVLRGCGVQTAPSLVPVRIEDRAHLRTAPVSVPRGTEGPPARESVLLGSMGTAVARHVHSVSTALARAIM</sequence>
<keyword evidence="1" id="KW-1185">Reference proteome</keyword>
<accession>A0ABM3ECF7</accession>
<organism evidence="1 2">
    <name type="scientific">Salmo salar</name>
    <name type="common">Atlantic salmon</name>
    <dbReference type="NCBI Taxonomy" id="8030"/>
    <lineage>
        <taxon>Eukaryota</taxon>
        <taxon>Metazoa</taxon>
        <taxon>Chordata</taxon>
        <taxon>Craniata</taxon>
        <taxon>Vertebrata</taxon>
        <taxon>Euteleostomi</taxon>
        <taxon>Actinopterygii</taxon>
        <taxon>Neopterygii</taxon>
        <taxon>Teleostei</taxon>
        <taxon>Protacanthopterygii</taxon>
        <taxon>Salmoniformes</taxon>
        <taxon>Salmonidae</taxon>
        <taxon>Salmoninae</taxon>
        <taxon>Salmo</taxon>
    </lineage>
</organism>
<gene>
    <name evidence="2" type="primary">LOC123733378</name>
</gene>
<proteinExistence type="predicted"/>